<gene>
    <name evidence="2" type="ORF">FRD01_05455</name>
</gene>
<evidence type="ECO:0008006" key="4">
    <source>
        <dbReference type="Google" id="ProtNLM"/>
    </source>
</evidence>
<sequence length="147" mass="16251">MGIAEKMTLVFSGSFLLVGLLTGVWKYAEIARSESASASPYVDIAHRASLLYAFASLVILHFVQLSPYAEWMTISFAAMPQIFFALAILTYVIHGFLKDTDNQLRKPYRLGRGTLPGWVIHGFMVLLILAEIGGFLALFVGAMQTIF</sequence>
<dbReference type="Proteomes" id="UP000321595">
    <property type="component" value="Chromosome"/>
</dbReference>
<feature type="transmembrane region" description="Helical" evidence="1">
    <location>
        <begin position="76"/>
        <end position="97"/>
    </location>
</feature>
<keyword evidence="1" id="KW-0472">Membrane</keyword>
<dbReference type="RefSeq" id="WP_146958363.1">
    <property type="nucleotide sequence ID" value="NZ_CP042467.1"/>
</dbReference>
<keyword evidence="1" id="KW-1133">Transmembrane helix</keyword>
<organism evidence="2 3">
    <name type="scientific">Microvenator marinus</name>
    <dbReference type="NCBI Taxonomy" id="2600177"/>
    <lineage>
        <taxon>Bacteria</taxon>
        <taxon>Deltaproteobacteria</taxon>
        <taxon>Bradymonadales</taxon>
        <taxon>Microvenatoraceae</taxon>
        <taxon>Microvenator</taxon>
    </lineage>
</organism>
<dbReference type="OrthoDB" id="345818at2"/>
<feature type="transmembrane region" description="Helical" evidence="1">
    <location>
        <begin position="117"/>
        <end position="142"/>
    </location>
</feature>
<dbReference type="EMBL" id="CP042467">
    <property type="protein sequence ID" value="QED26701.1"/>
    <property type="molecule type" value="Genomic_DNA"/>
</dbReference>
<dbReference type="KEGG" id="bbae:FRD01_05455"/>
<name>A0A5B8XNC3_9DELT</name>
<evidence type="ECO:0000313" key="3">
    <source>
        <dbReference type="Proteomes" id="UP000321595"/>
    </source>
</evidence>
<reference evidence="2 3" key="1">
    <citation type="submission" date="2019-08" db="EMBL/GenBank/DDBJ databases">
        <authorList>
            <person name="Liang Q."/>
        </authorList>
    </citation>
    <scope>NUCLEOTIDE SEQUENCE [LARGE SCALE GENOMIC DNA]</scope>
    <source>
        <strain evidence="2 3">V1718</strain>
    </source>
</reference>
<protein>
    <recommendedName>
        <fullName evidence="4">Integral membrane protein</fullName>
    </recommendedName>
</protein>
<evidence type="ECO:0000313" key="2">
    <source>
        <dbReference type="EMBL" id="QED26701.1"/>
    </source>
</evidence>
<keyword evidence="3" id="KW-1185">Reference proteome</keyword>
<feature type="transmembrane region" description="Helical" evidence="1">
    <location>
        <begin position="50"/>
        <end position="69"/>
    </location>
</feature>
<keyword evidence="1" id="KW-0812">Transmembrane</keyword>
<accession>A0A5B8XNC3</accession>
<proteinExistence type="predicted"/>
<evidence type="ECO:0000256" key="1">
    <source>
        <dbReference type="SAM" id="Phobius"/>
    </source>
</evidence>
<dbReference type="AlphaFoldDB" id="A0A5B8XNC3"/>